<proteinExistence type="inferred from homology"/>
<dbReference type="SUPFAM" id="SSF109604">
    <property type="entry name" value="HD-domain/PDEase-like"/>
    <property type="match status" value="1"/>
</dbReference>
<evidence type="ECO:0000313" key="3">
    <source>
        <dbReference type="EMBL" id="CAD8489513.1"/>
    </source>
</evidence>
<reference evidence="3" key="1">
    <citation type="submission" date="2021-01" db="EMBL/GenBank/DDBJ databases">
        <authorList>
            <person name="Corre E."/>
            <person name="Pelletier E."/>
            <person name="Niang G."/>
            <person name="Scheremetjew M."/>
            <person name="Finn R."/>
            <person name="Kale V."/>
            <person name="Holt S."/>
            <person name="Cochrane G."/>
            <person name="Meng A."/>
            <person name="Brown T."/>
            <person name="Cohen L."/>
        </authorList>
    </citation>
    <scope>NUCLEOTIDE SEQUENCE</scope>
    <source>
        <strain evidence="3">CCMP1374</strain>
    </source>
</reference>
<protein>
    <recommendedName>
        <fullName evidence="2">HD domain-containing protein</fullName>
    </recommendedName>
</protein>
<name>A0A7S0EMK3_9EUKA</name>
<feature type="domain" description="HD" evidence="2">
    <location>
        <begin position="105"/>
        <end position="198"/>
    </location>
</feature>
<dbReference type="Pfam" id="PF13328">
    <property type="entry name" value="HD_4"/>
    <property type="match status" value="1"/>
</dbReference>
<comment type="similarity">
    <text evidence="1">Belongs to the RelA/SpoT family.</text>
</comment>
<dbReference type="PANTHER" id="PTHR21262:SF31">
    <property type="entry name" value="GTP PYROPHOSPHOKINASE"/>
    <property type="match status" value="1"/>
</dbReference>
<dbReference type="PROSITE" id="PS51831">
    <property type="entry name" value="HD"/>
    <property type="match status" value="1"/>
</dbReference>
<gene>
    <name evidence="3" type="ORF">PANT1444_LOCUS10755</name>
</gene>
<dbReference type="SMART" id="SM00471">
    <property type="entry name" value="HDc"/>
    <property type="match status" value="1"/>
</dbReference>
<organism evidence="3">
    <name type="scientific">Phaeocystis antarctica</name>
    <dbReference type="NCBI Taxonomy" id="33657"/>
    <lineage>
        <taxon>Eukaryota</taxon>
        <taxon>Haptista</taxon>
        <taxon>Haptophyta</taxon>
        <taxon>Prymnesiophyceae</taxon>
        <taxon>Phaeocystales</taxon>
        <taxon>Phaeocystaceae</taxon>
        <taxon>Phaeocystis</taxon>
    </lineage>
</organism>
<dbReference type="InterPro" id="IPR003607">
    <property type="entry name" value="HD/PDEase_dom"/>
</dbReference>
<dbReference type="FunFam" id="1.10.3210.10:FF:000001">
    <property type="entry name" value="GTP pyrophosphokinase RelA"/>
    <property type="match status" value="1"/>
</dbReference>
<evidence type="ECO:0000256" key="1">
    <source>
        <dbReference type="ARBA" id="ARBA00007476"/>
    </source>
</evidence>
<dbReference type="InterPro" id="IPR006674">
    <property type="entry name" value="HD_domain"/>
</dbReference>
<sequence length="342" mass="37805">MFALAVPLAASYMMMSMVRLPRAPAAAHAQVMQRTQRVQNVPPASNATQAARSMLFRGVEGSEGSVDAFWSTCQYLGHDAPQLEEALLFASSAHAGQRRKSGEPYIVHPIETATILAELRMDTDTVIAGLLHDTVEDTDVSADDIRRKFGNGVANIVEGVTDGPKGVPDETNQCALLLAMSMDWRIVLVKLADRLHNMRTLGAMPREKQIRKAQETMSIFVPLAREVGVSQLEEELEMRCAQTLFPQLFGPMETLNRMASTRHDRHPPPPTAMLPPMRDVTRSVLGLLSGAARLYCPAQLDSLLSRDETLDAFDAAQRISSHRQRWEAHLDKHFVLSSEDAL</sequence>
<accession>A0A7S0EMK3</accession>
<dbReference type="AlphaFoldDB" id="A0A7S0EMK3"/>
<dbReference type="PANTHER" id="PTHR21262">
    <property type="entry name" value="GUANOSINE-3',5'-BIS DIPHOSPHATE 3'-PYROPHOSPHOHYDROLASE"/>
    <property type="match status" value="1"/>
</dbReference>
<evidence type="ECO:0000259" key="2">
    <source>
        <dbReference type="PROSITE" id="PS51831"/>
    </source>
</evidence>
<dbReference type="EMBL" id="HBEP01019192">
    <property type="protein sequence ID" value="CAD8489513.1"/>
    <property type="molecule type" value="Transcribed_RNA"/>
</dbReference>
<dbReference type="Gene3D" id="1.10.3210.10">
    <property type="entry name" value="Hypothetical protein af1432"/>
    <property type="match status" value="1"/>
</dbReference>